<protein>
    <submittedName>
        <fullName evidence="3">Uncharacterized protein</fullName>
    </submittedName>
</protein>
<sequence length="260" mass="30232">MIKRLLKLMLLCFFLTSCNQNKISDTDIKKAQKLSKEGMEYSLSGEKEKALEKYKEAFKINSKNLNYLSYIIGIYVEQKDFKKAFETLEELPVEDKKSVFYYQTKAAIYALKKDYKSAKLNFQKAYKTAEPIGASDIEDEYDLMPLTGHAMLETYAGHKDKALERLNETLKLDWLSESNIMYIEQIRNEIEYYRDIRFDDFSFSDDITICTTNVDSLEKILYKNHINSTGSSSSGKIYIAEKFRRGLNKLNITPCKDSIN</sequence>
<dbReference type="SMART" id="SM00028">
    <property type="entry name" value="TPR"/>
    <property type="match status" value="2"/>
</dbReference>
<keyword evidence="4" id="KW-1185">Reference proteome</keyword>
<dbReference type="InterPro" id="IPR019734">
    <property type="entry name" value="TPR_rpt"/>
</dbReference>
<dbReference type="OrthoDB" id="793001at2"/>
<evidence type="ECO:0000256" key="2">
    <source>
        <dbReference type="SAM" id="SignalP"/>
    </source>
</evidence>
<dbReference type="PROSITE" id="PS50005">
    <property type="entry name" value="TPR"/>
    <property type="match status" value="1"/>
</dbReference>
<dbReference type="PROSITE" id="PS51257">
    <property type="entry name" value="PROKAR_LIPOPROTEIN"/>
    <property type="match status" value="1"/>
</dbReference>
<dbReference type="Gene3D" id="1.25.40.10">
    <property type="entry name" value="Tetratricopeptide repeat domain"/>
    <property type="match status" value="1"/>
</dbReference>
<dbReference type="AlphaFoldDB" id="A0A345HCK1"/>
<dbReference type="Proteomes" id="UP000253951">
    <property type="component" value="Chromosome"/>
</dbReference>
<organism evidence="3 4">
    <name type="scientific">Flavobacterium arcticum</name>
    <dbReference type="NCBI Taxonomy" id="1784713"/>
    <lineage>
        <taxon>Bacteria</taxon>
        <taxon>Pseudomonadati</taxon>
        <taxon>Bacteroidota</taxon>
        <taxon>Flavobacteriia</taxon>
        <taxon>Flavobacteriales</taxon>
        <taxon>Flavobacteriaceae</taxon>
        <taxon>Flavobacterium</taxon>
    </lineage>
</organism>
<evidence type="ECO:0000313" key="4">
    <source>
        <dbReference type="Proteomes" id="UP000253951"/>
    </source>
</evidence>
<evidence type="ECO:0000256" key="1">
    <source>
        <dbReference type="PROSITE-ProRule" id="PRU00339"/>
    </source>
</evidence>
<feature type="chain" id="PRO_5017046452" evidence="2">
    <location>
        <begin position="20"/>
        <end position="260"/>
    </location>
</feature>
<accession>A0A345HCK1</accession>
<feature type="signal peptide" evidence="2">
    <location>
        <begin position="1"/>
        <end position="19"/>
    </location>
</feature>
<gene>
    <name evidence="3" type="ORF">DVK85_08745</name>
</gene>
<keyword evidence="1" id="KW-0802">TPR repeat</keyword>
<feature type="repeat" description="TPR" evidence="1">
    <location>
        <begin position="31"/>
        <end position="64"/>
    </location>
</feature>
<dbReference type="KEGG" id="fat:DVK85_08745"/>
<name>A0A345HCK1_9FLAO</name>
<dbReference type="EMBL" id="CP031188">
    <property type="protein sequence ID" value="AXG74311.1"/>
    <property type="molecule type" value="Genomic_DNA"/>
</dbReference>
<dbReference type="InterPro" id="IPR011990">
    <property type="entry name" value="TPR-like_helical_dom_sf"/>
</dbReference>
<evidence type="ECO:0000313" key="3">
    <source>
        <dbReference type="EMBL" id="AXG74311.1"/>
    </source>
</evidence>
<keyword evidence="2" id="KW-0732">Signal</keyword>
<dbReference type="RefSeq" id="WP_114678069.1">
    <property type="nucleotide sequence ID" value="NZ_CP031188.1"/>
</dbReference>
<dbReference type="SUPFAM" id="SSF48452">
    <property type="entry name" value="TPR-like"/>
    <property type="match status" value="1"/>
</dbReference>
<proteinExistence type="predicted"/>
<reference evidence="3 4" key="1">
    <citation type="submission" date="2018-07" db="EMBL/GenBank/DDBJ databases">
        <title>Complete genome sequence of Flavobacterium arcticum type strain SM1502T.</title>
        <authorList>
            <person name="Li Y."/>
            <person name="Li D.-D."/>
        </authorList>
    </citation>
    <scope>NUCLEOTIDE SEQUENCE [LARGE SCALE GENOMIC DNA]</scope>
    <source>
        <strain evidence="3 4">SM1502</strain>
    </source>
</reference>